<dbReference type="AlphaFoldDB" id="A0AAE3P469"/>
<evidence type="ECO:0000256" key="6">
    <source>
        <dbReference type="ARBA" id="ARBA00023277"/>
    </source>
</evidence>
<feature type="domain" description="Trehalose synthase N-terminal" evidence="8">
    <location>
        <begin position="31"/>
        <end position="173"/>
    </location>
</feature>
<evidence type="ECO:0000313" key="9">
    <source>
        <dbReference type="EMBL" id="MDF2952968.1"/>
    </source>
</evidence>
<dbReference type="Proteomes" id="UP001144110">
    <property type="component" value="Unassembled WGS sequence"/>
</dbReference>
<sequence>MLEQYIPFVGEETIHELFLIGKKLKGLRVLHVNSTYKGGGVAEILHRLVPLMNELEIKTDWKVFKGDEKFFTFTKKLHNLLHIACGHCITSEEIVYYLKTTYENLKEIDTENYDIVFIHDPQPMGLIIKKQPGQKWIWRCHVDTSTPDPQAWDFLENFLNAYDACIFHMPEFVYEKIEIPVYTIRPSIDPLHPKNIELPEEEIQATLTKFGLDPEKPLILQVSRFDRLKDPFGVLEAFKLVKKKYDCQLALVGSFASDDPEGESVYKELMNLASGEKDVFVLNLPPDSHREINAFQRGATVVVQKSLKEGFGLVVSEAMWKGKPVVGSNVGGIKRQIVHGVTGYLVNSVEGTAVRIKQLLANKYFRDEMGFHAKERVKHRFLIVRHLRDYLILMYKVLNQKNLA</sequence>
<keyword evidence="3" id="KW-0313">Glucose metabolism</keyword>
<keyword evidence="4" id="KW-0328">Glycosyltransferase</keyword>
<dbReference type="EMBL" id="JAPHEG010000001">
    <property type="protein sequence ID" value="MDF2952968.1"/>
    <property type="molecule type" value="Genomic_DNA"/>
</dbReference>
<evidence type="ECO:0000256" key="5">
    <source>
        <dbReference type="ARBA" id="ARBA00022679"/>
    </source>
</evidence>
<dbReference type="Pfam" id="PF21269">
    <property type="entry name" value="TreT_GT1"/>
    <property type="match status" value="1"/>
</dbReference>
<comment type="similarity">
    <text evidence="1">Belongs to the glycosyltransferase group 1 family. Glycosyltransferase 4 subfamily.</text>
</comment>
<evidence type="ECO:0000259" key="8">
    <source>
        <dbReference type="Pfam" id="PF21269"/>
    </source>
</evidence>
<reference evidence="9" key="1">
    <citation type="submission" date="2022-11" db="EMBL/GenBank/DDBJ databases">
        <title>Candidatus Alkanophaga archaea from heated hydrothermal vent sediment oxidize petroleum alkanes.</title>
        <authorList>
            <person name="Zehnle H."/>
            <person name="Laso-Perez R."/>
            <person name="Lipp J."/>
            <person name="Teske A."/>
            <person name="Wegener G."/>
        </authorList>
    </citation>
    <scope>NUCLEOTIDE SEQUENCE</scope>
    <source>
        <strain evidence="9">MCA70</strain>
    </source>
</reference>
<evidence type="ECO:0000256" key="1">
    <source>
        <dbReference type="ARBA" id="ARBA00009481"/>
    </source>
</evidence>
<organism evidence="9 10">
    <name type="scientific">Candidatus Thermodesulfobacterium syntrophicum</name>
    <dbReference type="NCBI Taxonomy" id="3060442"/>
    <lineage>
        <taxon>Bacteria</taxon>
        <taxon>Pseudomonadati</taxon>
        <taxon>Thermodesulfobacteriota</taxon>
        <taxon>Thermodesulfobacteria</taxon>
        <taxon>Thermodesulfobacteriales</taxon>
        <taxon>Thermodesulfobacteriaceae</taxon>
        <taxon>Thermodesulfobacterium</taxon>
    </lineage>
</organism>
<comment type="caution">
    <text evidence="9">The sequence shown here is derived from an EMBL/GenBank/DDBJ whole genome shotgun (WGS) entry which is preliminary data.</text>
</comment>
<evidence type="ECO:0000256" key="4">
    <source>
        <dbReference type="ARBA" id="ARBA00022676"/>
    </source>
</evidence>
<evidence type="ECO:0000313" key="10">
    <source>
        <dbReference type="Proteomes" id="UP001144110"/>
    </source>
</evidence>
<evidence type="ECO:0000259" key="7">
    <source>
        <dbReference type="Pfam" id="PF00534"/>
    </source>
</evidence>
<accession>A0AAE3P469</accession>
<dbReference type="GO" id="GO:0016757">
    <property type="term" value="F:glycosyltransferase activity"/>
    <property type="evidence" value="ECO:0007669"/>
    <property type="project" value="UniProtKB-KW"/>
</dbReference>
<name>A0AAE3P469_9BACT</name>
<comment type="subunit">
    <text evidence="2">Homodimer.</text>
</comment>
<evidence type="ECO:0000256" key="3">
    <source>
        <dbReference type="ARBA" id="ARBA00022526"/>
    </source>
</evidence>
<dbReference type="Gene3D" id="3.40.50.2000">
    <property type="entry name" value="Glycogen Phosphorylase B"/>
    <property type="match status" value="2"/>
</dbReference>
<dbReference type="Pfam" id="PF00534">
    <property type="entry name" value="Glycos_transf_1"/>
    <property type="match status" value="1"/>
</dbReference>
<gene>
    <name evidence="9" type="ORF">OD816_000213</name>
</gene>
<dbReference type="SUPFAM" id="SSF53756">
    <property type="entry name" value="UDP-Glycosyltransferase/glycogen phosphorylase"/>
    <property type="match status" value="1"/>
</dbReference>
<dbReference type="GO" id="GO:0006006">
    <property type="term" value="P:glucose metabolic process"/>
    <property type="evidence" value="ECO:0007669"/>
    <property type="project" value="UniProtKB-KW"/>
</dbReference>
<dbReference type="InterPro" id="IPR049438">
    <property type="entry name" value="TreT_GT1"/>
</dbReference>
<feature type="domain" description="Glycosyl transferase family 1" evidence="7">
    <location>
        <begin position="209"/>
        <end position="375"/>
    </location>
</feature>
<protein>
    <submittedName>
        <fullName evidence="9">Glycosyltransferase involved in cell wall bisynthesis</fullName>
    </submittedName>
</protein>
<dbReference type="InterPro" id="IPR052078">
    <property type="entry name" value="Trehalose_Metab_GTase"/>
</dbReference>
<evidence type="ECO:0000256" key="2">
    <source>
        <dbReference type="ARBA" id="ARBA00011738"/>
    </source>
</evidence>
<proteinExistence type="inferred from homology"/>
<keyword evidence="6" id="KW-0119">Carbohydrate metabolism</keyword>
<dbReference type="PANTHER" id="PTHR47779">
    <property type="entry name" value="SYNTHASE (CCG-9), PUTATIVE (AFU_ORTHOLOGUE AFUA_3G12100)-RELATED"/>
    <property type="match status" value="1"/>
</dbReference>
<dbReference type="InterPro" id="IPR001296">
    <property type="entry name" value="Glyco_trans_1"/>
</dbReference>
<dbReference type="PANTHER" id="PTHR47779:SF1">
    <property type="entry name" value="SYNTHASE (CCG-9), PUTATIVE (AFU_ORTHOLOGUE AFUA_3G12100)-RELATED"/>
    <property type="match status" value="1"/>
</dbReference>
<keyword evidence="5" id="KW-0808">Transferase</keyword>